<dbReference type="EMBL" id="ML737651">
    <property type="protein sequence ID" value="KAE8364463.1"/>
    <property type="molecule type" value="Genomic_DNA"/>
</dbReference>
<organism evidence="1 2">
    <name type="scientific">Aspergillus caelatus</name>
    <dbReference type="NCBI Taxonomy" id="61420"/>
    <lineage>
        <taxon>Eukaryota</taxon>
        <taxon>Fungi</taxon>
        <taxon>Dikarya</taxon>
        <taxon>Ascomycota</taxon>
        <taxon>Pezizomycotina</taxon>
        <taxon>Eurotiomycetes</taxon>
        <taxon>Eurotiomycetidae</taxon>
        <taxon>Eurotiales</taxon>
        <taxon>Aspergillaceae</taxon>
        <taxon>Aspergillus</taxon>
        <taxon>Aspergillus subgen. Circumdati</taxon>
    </lineage>
</organism>
<evidence type="ECO:0000313" key="1">
    <source>
        <dbReference type="EMBL" id="KAE8364463.1"/>
    </source>
</evidence>
<dbReference type="AlphaFoldDB" id="A0A5N7A4F4"/>
<gene>
    <name evidence="1" type="ORF">BDV27DRAFT_172353</name>
</gene>
<dbReference type="Proteomes" id="UP000326268">
    <property type="component" value="Unassembled WGS sequence"/>
</dbReference>
<dbReference type="GeneID" id="43660292"/>
<protein>
    <submittedName>
        <fullName evidence="1">Uncharacterized protein</fullName>
    </submittedName>
</protein>
<keyword evidence="2" id="KW-1185">Reference proteome</keyword>
<dbReference type="RefSeq" id="XP_031927544.1">
    <property type="nucleotide sequence ID" value="XM_032075846.1"/>
</dbReference>
<reference evidence="1 2" key="1">
    <citation type="submission" date="2019-04" db="EMBL/GenBank/DDBJ databases">
        <title>Friends and foes A comparative genomics studyof 23 Aspergillus species from section Flavi.</title>
        <authorList>
            <consortium name="DOE Joint Genome Institute"/>
            <person name="Kjaerbolling I."/>
            <person name="Vesth T."/>
            <person name="Frisvad J.C."/>
            <person name="Nybo J.L."/>
            <person name="Theobald S."/>
            <person name="Kildgaard S."/>
            <person name="Isbrandt T."/>
            <person name="Kuo A."/>
            <person name="Sato A."/>
            <person name="Lyhne E.K."/>
            <person name="Kogle M.E."/>
            <person name="Wiebenga A."/>
            <person name="Kun R.S."/>
            <person name="Lubbers R.J."/>
            <person name="Makela M.R."/>
            <person name="Barry K."/>
            <person name="Chovatia M."/>
            <person name="Clum A."/>
            <person name="Daum C."/>
            <person name="Haridas S."/>
            <person name="He G."/>
            <person name="LaButti K."/>
            <person name="Lipzen A."/>
            <person name="Mondo S."/>
            <person name="Riley R."/>
            <person name="Salamov A."/>
            <person name="Simmons B.A."/>
            <person name="Magnuson J.K."/>
            <person name="Henrissat B."/>
            <person name="Mortensen U.H."/>
            <person name="Larsen T.O."/>
            <person name="Devries R.P."/>
            <person name="Grigoriev I.V."/>
            <person name="Machida M."/>
            <person name="Baker S.E."/>
            <person name="Andersen M.R."/>
        </authorList>
    </citation>
    <scope>NUCLEOTIDE SEQUENCE [LARGE SCALE GENOMIC DNA]</scope>
    <source>
        <strain evidence="1 2">CBS 763.97</strain>
    </source>
</reference>
<accession>A0A5N7A4F4</accession>
<dbReference type="OrthoDB" id="4156714at2759"/>
<sequence length="266" mass="30274">MAPMEDRLIHDELSKLAGTIRSWAKRHSAASPNTLQGIPREDKDVIIEGLGEYCSEHDWDSLIQKIPISSGKVPAILVQALLSRLVFETLFADCFFAFTRNGNDGTTPERAEMVKVYKAMRQVDETYAHAWRSQTLIGRLSRELATKFLASPASHIFRQTARADDIRTREQELQSLLNGAAQLALSLWTQRPFIVCWIEYHDFAINHRKMSAHRLHHLDEDDTRLDGKKVLLFIQPAILAYGTADGQDYNQRKVWMRATVVVDEGS</sequence>
<proteinExistence type="predicted"/>
<name>A0A5N7A4F4_9EURO</name>
<evidence type="ECO:0000313" key="2">
    <source>
        <dbReference type="Proteomes" id="UP000326268"/>
    </source>
</evidence>